<keyword evidence="1" id="KW-0808">Transferase</keyword>
<protein>
    <recommendedName>
        <fullName evidence="5">DAGKc domain-containing protein</fullName>
    </recommendedName>
</protein>
<proteinExistence type="predicted"/>
<dbReference type="Gene3D" id="3.40.50.10330">
    <property type="entry name" value="Probable inorganic polyphosphate/atp-NAD kinase, domain 1"/>
    <property type="match status" value="1"/>
</dbReference>
<dbReference type="PANTHER" id="PTHR12358:SF106">
    <property type="entry name" value="LIPID KINASE YEGS"/>
    <property type="match status" value="1"/>
</dbReference>
<evidence type="ECO:0000313" key="6">
    <source>
        <dbReference type="EMBL" id="AUX27831.1"/>
    </source>
</evidence>
<dbReference type="SUPFAM" id="SSF111331">
    <property type="entry name" value="NAD kinase/diacylglycerol kinase-like"/>
    <property type="match status" value="1"/>
</dbReference>
<keyword evidence="3" id="KW-0418">Kinase</keyword>
<evidence type="ECO:0000256" key="1">
    <source>
        <dbReference type="ARBA" id="ARBA00022679"/>
    </source>
</evidence>
<dbReference type="Proteomes" id="UP000295781">
    <property type="component" value="Chromosome"/>
</dbReference>
<dbReference type="PANTHER" id="PTHR12358">
    <property type="entry name" value="SPHINGOSINE KINASE"/>
    <property type="match status" value="1"/>
</dbReference>
<dbReference type="Pfam" id="PF00781">
    <property type="entry name" value="DAGK_cat"/>
    <property type="match status" value="1"/>
</dbReference>
<dbReference type="Pfam" id="PF19279">
    <property type="entry name" value="YegS_C"/>
    <property type="match status" value="1"/>
</dbReference>
<name>A0A4P2QEG1_SORCE</name>
<dbReference type="PROSITE" id="PS50146">
    <property type="entry name" value="DAGK"/>
    <property type="match status" value="1"/>
</dbReference>
<evidence type="ECO:0000256" key="2">
    <source>
        <dbReference type="ARBA" id="ARBA00022741"/>
    </source>
</evidence>
<evidence type="ECO:0000256" key="3">
    <source>
        <dbReference type="ARBA" id="ARBA00022777"/>
    </source>
</evidence>
<dbReference type="InterPro" id="IPR001206">
    <property type="entry name" value="Diacylglycerol_kinase_cat_dom"/>
</dbReference>
<dbReference type="InterPro" id="IPR017438">
    <property type="entry name" value="ATP-NAD_kinase_N"/>
</dbReference>
<dbReference type="Gene3D" id="2.60.200.40">
    <property type="match status" value="1"/>
</dbReference>
<dbReference type="InterPro" id="IPR045540">
    <property type="entry name" value="YegS/DAGK_C"/>
</dbReference>
<dbReference type="InterPro" id="IPR016064">
    <property type="entry name" value="NAD/diacylglycerol_kinase_sf"/>
</dbReference>
<organism evidence="6 7">
    <name type="scientific">Sorangium cellulosum</name>
    <name type="common">Polyangium cellulosum</name>
    <dbReference type="NCBI Taxonomy" id="56"/>
    <lineage>
        <taxon>Bacteria</taxon>
        <taxon>Pseudomonadati</taxon>
        <taxon>Myxococcota</taxon>
        <taxon>Polyangia</taxon>
        <taxon>Polyangiales</taxon>
        <taxon>Polyangiaceae</taxon>
        <taxon>Sorangium</taxon>
    </lineage>
</organism>
<gene>
    <name evidence="6" type="ORF">SOCEGT47_084290</name>
</gene>
<feature type="domain" description="DAGKc" evidence="5">
    <location>
        <begin position="1"/>
        <end position="130"/>
    </location>
</feature>
<keyword evidence="4" id="KW-0067">ATP-binding</keyword>
<dbReference type="RefSeq" id="WP_242515722.1">
    <property type="nucleotide sequence ID" value="NZ_CP012670.1"/>
</dbReference>
<dbReference type="SMART" id="SM00046">
    <property type="entry name" value="DAGKc"/>
    <property type="match status" value="1"/>
</dbReference>
<dbReference type="AlphaFoldDB" id="A0A4P2QEG1"/>
<dbReference type="GO" id="GO:0005886">
    <property type="term" value="C:plasma membrane"/>
    <property type="evidence" value="ECO:0007669"/>
    <property type="project" value="TreeGrafter"/>
</dbReference>
<dbReference type="GO" id="GO:0005524">
    <property type="term" value="F:ATP binding"/>
    <property type="evidence" value="ECO:0007669"/>
    <property type="project" value="UniProtKB-KW"/>
</dbReference>
<evidence type="ECO:0000313" key="7">
    <source>
        <dbReference type="Proteomes" id="UP000295781"/>
    </source>
</evidence>
<reference evidence="6 7" key="1">
    <citation type="submission" date="2015-09" db="EMBL/GenBank/DDBJ databases">
        <title>Sorangium comparison.</title>
        <authorList>
            <person name="Zaburannyi N."/>
            <person name="Bunk B."/>
            <person name="Overmann J."/>
            <person name="Mueller R."/>
        </authorList>
    </citation>
    <scope>NUCLEOTIDE SEQUENCE [LARGE SCALE GENOMIC DNA]</scope>
    <source>
        <strain evidence="6 7">So ceGT47</strain>
    </source>
</reference>
<keyword evidence="2" id="KW-0547">Nucleotide-binding</keyword>
<evidence type="ECO:0000256" key="4">
    <source>
        <dbReference type="ARBA" id="ARBA00022840"/>
    </source>
</evidence>
<accession>A0A4P2QEG1</accession>
<dbReference type="GO" id="GO:0004143">
    <property type="term" value="F:ATP-dependent diacylglycerol kinase activity"/>
    <property type="evidence" value="ECO:0007669"/>
    <property type="project" value="TreeGrafter"/>
</dbReference>
<dbReference type="InterPro" id="IPR050187">
    <property type="entry name" value="Lipid_Phosphate_FormReg"/>
</dbReference>
<sequence length="321" mass="34335">MAHRTVAVLLNCSSRSNRAAQQRARLEALMKESGLDADLLCAEHGRLLGELARSAARAPYDLLVAGGGDGTVSTVAAAIAGTDRTLGVLPLGTVNHFAKYLGLPLALEGAVRTLVEGRRVQVDVGEVNGHVFVNNSTLGIYPGIVRAREALRERRGLNRWIALALSTLAGLGRHERVRLRLLLDGQELQLSTPFMFIANNDFKLGDLDLARQGPLGPGELGVCVAHAESRRASARLLASALAGRIQRASDFSVLRTSALRVEAPRRRLRVAADGEVLELSPPLCYRTRPAALRVLVPPSSRLGAGAGRREDLPARRAALEG</sequence>
<evidence type="ECO:0000259" key="5">
    <source>
        <dbReference type="PROSITE" id="PS50146"/>
    </source>
</evidence>
<dbReference type="EMBL" id="CP012670">
    <property type="protein sequence ID" value="AUX27831.1"/>
    <property type="molecule type" value="Genomic_DNA"/>
</dbReference>